<sequence>MKNCKVDDTNKMRLRSAFPRTARIAASEEMDIIVPCAGVQNELDRIFFAGKCKRFISNIEKFTPHILSIAKENDPLILTTMRKVKLFQIPMQKKYAQEVGAILFCSSISNETSSFLKLANNHFETSDFPYLECDATKDELFLNEHPFKVFVEGIRLCEAENLKEAILLRRDTSKWKQRYEHFPAPLTAIHGGYSAY</sequence>
<dbReference type="AlphaFoldDB" id="A0AAV4PUB4"/>
<name>A0AAV4PUB4_CAEEX</name>
<dbReference type="Proteomes" id="UP001054945">
    <property type="component" value="Unassembled WGS sequence"/>
</dbReference>
<comment type="caution">
    <text evidence="1">The sequence shown here is derived from an EMBL/GenBank/DDBJ whole genome shotgun (WGS) entry which is preliminary data.</text>
</comment>
<evidence type="ECO:0000313" key="1">
    <source>
        <dbReference type="EMBL" id="GIX99515.1"/>
    </source>
</evidence>
<organism evidence="1 2">
    <name type="scientific">Caerostris extrusa</name>
    <name type="common">Bark spider</name>
    <name type="synonym">Caerostris bankana</name>
    <dbReference type="NCBI Taxonomy" id="172846"/>
    <lineage>
        <taxon>Eukaryota</taxon>
        <taxon>Metazoa</taxon>
        <taxon>Ecdysozoa</taxon>
        <taxon>Arthropoda</taxon>
        <taxon>Chelicerata</taxon>
        <taxon>Arachnida</taxon>
        <taxon>Araneae</taxon>
        <taxon>Araneomorphae</taxon>
        <taxon>Entelegynae</taxon>
        <taxon>Araneoidea</taxon>
        <taxon>Araneidae</taxon>
        <taxon>Caerostris</taxon>
    </lineage>
</organism>
<gene>
    <name evidence="1" type="ORF">CEXT_7931</name>
</gene>
<dbReference type="EMBL" id="BPLR01005055">
    <property type="protein sequence ID" value="GIX99515.1"/>
    <property type="molecule type" value="Genomic_DNA"/>
</dbReference>
<evidence type="ECO:0000313" key="2">
    <source>
        <dbReference type="Proteomes" id="UP001054945"/>
    </source>
</evidence>
<keyword evidence="2" id="KW-1185">Reference proteome</keyword>
<protein>
    <submittedName>
        <fullName evidence="1">Uncharacterized protein</fullName>
    </submittedName>
</protein>
<reference evidence="1 2" key="1">
    <citation type="submission" date="2021-06" db="EMBL/GenBank/DDBJ databases">
        <title>Caerostris extrusa draft genome.</title>
        <authorList>
            <person name="Kono N."/>
            <person name="Arakawa K."/>
        </authorList>
    </citation>
    <scope>NUCLEOTIDE SEQUENCE [LARGE SCALE GENOMIC DNA]</scope>
</reference>
<accession>A0AAV4PUB4</accession>
<proteinExistence type="predicted"/>